<comment type="caution">
    <text evidence="1">The sequence shown here is derived from an EMBL/GenBank/DDBJ whole genome shotgun (WGS) entry which is preliminary data.</text>
</comment>
<dbReference type="Proteomes" id="UP000521943">
    <property type="component" value="Unassembled WGS sequence"/>
</dbReference>
<evidence type="ECO:0000313" key="1">
    <source>
        <dbReference type="EMBL" id="KAF6753951.1"/>
    </source>
</evidence>
<gene>
    <name evidence="1" type="ORF">DFP72DRAFT_1126761</name>
</gene>
<dbReference type="EMBL" id="JACGCI010000036">
    <property type="protein sequence ID" value="KAF6753951.1"/>
    <property type="molecule type" value="Genomic_DNA"/>
</dbReference>
<reference evidence="1 2" key="1">
    <citation type="submission" date="2020-07" db="EMBL/GenBank/DDBJ databases">
        <title>Comparative genomics of pyrophilous fungi reveals a link between fire events and developmental genes.</title>
        <authorList>
            <consortium name="DOE Joint Genome Institute"/>
            <person name="Steindorff A.S."/>
            <person name="Carver A."/>
            <person name="Calhoun S."/>
            <person name="Stillman K."/>
            <person name="Liu H."/>
            <person name="Lipzen A."/>
            <person name="Pangilinan J."/>
            <person name="Labutti K."/>
            <person name="Bruns T.D."/>
            <person name="Grigoriev I.V."/>
        </authorList>
    </citation>
    <scope>NUCLEOTIDE SEQUENCE [LARGE SCALE GENOMIC DNA]</scope>
    <source>
        <strain evidence="1 2">CBS 144469</strain>
    </source>
</reference>
<organism evidence="1 2">
    <name type="scientific">Ephemerocybe angulata</name>
    <dbReference type="NCBI Taxonomy" id="980116"/>
    <lineage>
        <taxon>Eukaryota</taxon>
        <taxon>Fungi</taxon>
        <taxon>Dikarya</taxon>
        <taxon>Basidiomycota</taxon>
        <taxon>Agaricomycotina</taxon>
        <taxon>Agaricomycetes</taxon>
        <taxon>Agaricomycetidae</taxon>
        <taxon>Agaricales</taxon>
        <taxon>Agaricineae</taxon>
        <taxon>Psathyrellaceae</taxon>
        <taxon>Ephemerocybe</taxon>
    </lineage>
</organism>
<proteinExistence type="predicted"/>
<dbReference type="SUPFAM" id="SSF81383">
    <property type="entry name" value="F-box domain"/>
    <property type="match status" value="1"/>
</dbReference>
<dbReference type="InterPro" id="IPR036047">
    <property type="entry name" value="F-box-like_dom_sf"/>
</dbReference>
<protein>
    <recommendedName>
        <fullName evidence="3">F-box domain-containing protein</fullName>
    </recommendedName>
</protein>
<accession>A0A8H6M6I1</accession>
<evidence type="ECO:0000313" key="2">
    <source>
        <dbReference type="Proteomes" id="UP000521943"/>
    </source>
</evidence>
<dbReference type="OrthoDB" id="3059024at2759"/>
<evidence type="ECO:0008006" key="3">
    <source>
        <dbReference type="Google" id="ProtNLM"/>
    </source>
</evidence>
<dbReference type="AlphaFoldDB" id="A0A8H6M6I1"/>
<sequence length="487" mass="53969">MPALADTMFQLNARLHVSAPAIVNTRRVVDRPFARVPGIQRIGLVILLEIFKIALSVSDNTAVEDVLSALPRGYLGLVCKAWHRLILKHPSLWATIVVHPHSYLCEESWESGPFATYLLRSLNRPLSIYIIPGQSRRGSGGSKVLEWALADAVSKVGKRIQSLVVEARWKSSLDRLGNVLDAQLYPLLKRLSINAAIDDTGPSDVIRLTANGRSALTTLSIDAKHLLTLLSSFQNFNLHRPLNSLTSLTIIDVLPDASGFPEDGMGRIIDLANSLPRLSSLAFNRFIVLEGSLKSAHWRHRAPPPLSILVLAVKNSNATAIKYLLHHLAPKRLTLEACKFTNTAIVRLPACIDSLTLRGIGGTDAELSVLPMVASFVGSHLVVRNCAFFTHHFLHLVHGRAHLNLMGFAFPGLRRLHIENCRRMTANGLFNFLVWRASLEVTQVAEARTTPRLVVRMYSIFQTALRVYAVTSIRMILAGSNYTRLLW</sequence>
<name>A0A8H6M6I1_9AGAR</name>
<keyword evidence="2" id="KW-1185">Reference proteome</keyword>